<dbReference type="AlphaFoldDB" id="A0A9P0FSP8"/>
<keyword evidence="1" id="KW-0732">Signal</keyword>
<reference evidence="2" key="1">
    <citation type="submission" date="2021-12" db="EMBL/GenBank/DDBJ databases">
        <authorList>
            <person name="King R."/>
        </authorList>
    </citation>
    <scope>NUCLEOTIDE SEQUENCE</scope>
</reference>
<feature type="signal peptide" evidence="1">
    <location>
        <begin position="1"/>
        <end position="20"/>
    </location>
</feature>
<proteinExistence type="predicted"/>
<dbReference type="EMBL" id="LR824015">
    <property type="protein sequence ID" value="CAH0583202.1"/>
    <property type="molecule type" value="Genomic_DNA"/>
</dbReference>
<evidence type="ECO:0008006" key="4">
    <source>
        <dbReference type="Google" id="ProtNLM"/>
    </source>
</evidence>
<evidence type="ECO:0000313" key="3">
    <source>
        <dbReference type="Proteomes" id="UP001154114"/>
    </source>
</evidence>
<accession>A0A9P0FSP8</accession>
<gene>
    <name evidence="2" type="ORF">CINC_LOCUS2186</name>
</gene>
<protein>
    <recommendedName>
        <fullName evidence="4">VWFD domain-containing protein</fullName>
    </recommendedName>
</protein>
<dbReference type="OrthoDB" id="365605at2759"/>
<evidence type="ECO:0000313" key="2">
    <source>
        <dbReference type="EMBL" id="CAH0583202.1"/>
    </source>
</evidence>
<dbReference type="Proteomes" id="UP001154114">
    <property type="component" value="Chromosome 12"/>
</dbReference>
<evidence type="ECO:0000256" key="1">
    <source>
        <dbReference type="SAM" id="SignalP"/>
    </source>
</evidence>
<name>A0A9P0FSP8_CHRIL</name>
<keyword evidence="3" id="KW-1185">Reference proteome</keyword>
<sequence length="280" mass="30006">MKAVVSFVMLVLGSVSTDMAGECDMAGFYTELGCTPVPPEGGALCPDSFTCPDFQPDPTKCYYKGVAYDNGATLPQALISNPCSLACGCAVFNGEPSFSCAAVDCVEEFDNDMQQQCISTFELDSCCSTGSVCGKDAIAQLKTCEVDGKTYHEGETYQPKNTQKTCLCTADFNGTVSDTYCADINCGLEIHYQPDLHKNCAPVFVGSKRSCPIGFECQTTKTKVVRGLNIRNLTSQCTFGNMTMTIGDEVTVDDNCTKCTCSVPPFVTCVRKNSCDSTTL</sequence>
<organism evidence="2 3">
    <name type="scientific">Chrysodeixis includens</name>
    <name type="common">Soybean looper</name>
    <name type="synonym">Pseudoplusia includens</name>
    <dbReference type="NCBI Taxonomy" id="689277"/>
    <lineage>
        <taxon>Eukaryota</taxon>
        <taxon>Metazoa</taxon>
        <taxon>Ecdysozoa</taxon>
        <taxon>Arthropoda</taxon>
        <taxon>Hexapoda</taxon>
        <taxon>Insecta</taxon>
        <taxon>Pterygota</taxon>
        <taxon>Neoptera</taxon>
        <taxon>Endopterygota</taxon>
        <taxon>Lepidoptera</taxon>
        <taxon>Glossata</taxon>
        <taxon>Ditrysia</taxon>
        <taxon>Noctuoidea</taxon>
        <taxon>Noctuidae</taxon>
        <taxon>Plusiinae</taxon>
        <taxon>Chrysodeixis</taxon>
    </lineage>
</organism>
<feature type="chain" id="PRO_5040322609" description="VWFD domain-containing protein" evidence="1">
    <location>
        <begin position="21"/>
        <end position="280"/>
    </location>
</feature>